<sequence length="143" mass="13823">MFAPCALAAGALGIALAQGAIAASFAVSGTAFKVHAEEVTTDGLPSFPSSIGYGGGAKPVPPVAVKDGAISGVCVSLKQKVPAVGEISVPVRSGSDKPLKGGNPIANADALIGGGGKVTGVQAGRDASTLSRNPRQASSSGVR</sequence>
<keyword evidence="2" id="KW-0732">Signal</keyword>
<feature type="compositionally biased region" description="Polar residues" evidence="1">
    <location>
        <begin position="128"/>
        <end position="143"/>
    </location>
</feature>
<accession>A0ABW0XUM7</accession>
<evidence type="ECO:0000313" key="3">
    <source>
        <dbReference type="EMBL" id="MFC5674158.1"/>
    </source>
</evidence>
<dbReference type="Proteomes" id="UP001596183">
    <property type="component" value="Unassembled WGS sequence"/>
</dbReference>
<proteinExistence type="predicted"/>
<evidence type="ECO:0000256" key="1">
    <source>
        <dbReference type="SAM" id="MobiDB-lite"/>
    </source>
</evidence>
<gene>
    <name evidence="3" type="ORF">ACFP2V_30020</name>
</gene>
<organism evidence="3 4">
    <name type="scientific">Streptomyces incanus</name>
    <dbReference type="NCBI Taxonomy" id="887453"/>
    <lineage>
        <taxon>Bacteria</taxon>
        <taxon>Bacillati</taxon>
        <taxon>Actinomycetota</taxon>
        <taxon>Actinomycetes</taxon>
        <taxon>Kitasatosporales</taxon>
        <taxon>Streptomycetaceae</taxon>
        <taxon>Streptomyces</taxon>
    </lineage>
</organism>
<dbReference type="Pfam" id="PF19741">
    <property type="entry name" value="DUF6230"/>
    <property type="match status" value="1"/>
</dbReference>
<comment type="caution">
    <text evidence="3">The sequence shown here is derived from an EMBL/GenBank/DDBJ whole genome shotgun (WGS) entry which is preliminary data.</text>
</comment>
<feature type="region of interest" description="Disordered" evidence="1">
    <location>
        <begin position="122"/>
        <end position="143"/>
    </location>
</feature>
<dbReference type="RefSeq" id="WP_381218438.1">
    <property type="nucleotide sequence ID" value="NZ_JBHSPC010000101.1"/>
</dbReference>
<protein>
    <submittedName>
        <fullName evidence="3">DUF6230 family protein</fullName>
    </submittedName>
</protein>
<keyword evidence="4" id="KW-1185">Reference proteome</keyword>
<reference evidence="4" key="1">
    <citation type="journal article" date="2019" name="Int. J. Syst. Evol. Microbiol.">
        <title>The Global Catalogue of Microorganisms (GCM) 10K type strain sequencing project: providing services to taxonomists for standard genome sequencing and annotation.</title>
        <authorList>
            <consortium name="The Broad Institute Genomics Platform"/>
            <consortium name="The Broad Institute Genome Sequencing Center for Infectious Disease"/>
            <person name="Wu L."/>
            <person name="Ma J."/>
        </authorList>
    </citation>
    <scope>NUCLEOTIDE SEQUENCE [LARGE SCALE GENOMIC DNA]</scope>
    <source>
        <strain evidence="4">JCM 13852</strain>
    </source>
</reference>
<evidence type="ECO:0000256" key="2">
    <source>
        <dbReference type="SAM" id="SignalP"/>
    </source>
</evidence>
<dbReference type="InterPro" id="IPR046198">
    <property type="entry name" value="DUF6230"/>
</dbReference>
<feature type="chain" id="PRO_5045260134" evidence="2">
    <location>
        <begin position="23"/>
        <end position="143"/>
    </location>
</feature>
<dbReference type="EMBL" id="JBHSPC010000101">
    <property type="protein sequence ID" value="MFC5674158.1"/>
    <property type="molecule type" value="Genomic_DNA"/>
</dbReference>
<name>A0ABW0XUM7_9ACTN</name>
<evidence type="ECO:0000313" key="4">
    <source>
        <dbReference type="Proteomes" id="UP001596183"/>
    </source>
</evidence>
<feature type="signal peptide" evidence="2">
    <location>
        <begin position="1"/>
        <end position="22"/>
    </location>
</feature>